<dbReference type="RefSeq" id="WP_082007266.1">
    <property type="nucleotide sequence ID" value="NZ_CP010070.1"/>
</dbReference>
<name>A0A0A7LCU4_9ARCH</name>
<dbReference type="PROSITE" id="PS00710">
    <property type="entry name" value="PGM_PMM"/>
    <property type="match status" value="1"/>
</dbReference>
<dbReference type="FunFam" id="3.40.120.10:FF:000001">
    <property type="entry name" value="Phosphoglucosamine mutase"/>
    <property type="match status" value="1"/>
</dbReference>
<gene>
    <name evidence="12" type="primary">glmM2</name>
    <name evidence="12" type="ORF">Mpt1_c11280</name>
</gene>
<evidence type="ECO:0000256" key="2">
    <source>
        <dbReference type="ARBA" id="ARBA00010231"/>
    </source>
</evidence>
<dbReference type="Pfam" id="PF02878">
    <property type="entry name" value="PGM_PMM_I"/>
    <property type="match status" value="1"/>
</dbReference>
<dbReference type="OrthoDB" id="10363at2157"/>
<keyword evidence="6 12" id="KW-0413">Isomerase</keyword>
<dbReference type="InterPro" id="IPR005843">
    <property type="entry name" value="A-D-PHexomutase_C"/>
</dbReference>
<keyword evidence="13" id="KW-1185">Reference proteome</keyword>
<reference evidence="12 13" key="1">
    <citation type="journal article" date="2014" name="Appl. Environ. Microbiol.">
        <title>Comparative Genome Analysis of 'Candidatus Methanoplasma termitum' Indicates a New Mode of Energy Metabolism in the Seventh Order of Methanogens.</title>
        <authorList>
            <person name="Lang K."/>
            <person name="Schuldes J."/>
            <person name="Klingl A."/>
            <person name="Poehlein A."/>
            <person name="Daniel R."/>
            <person name="Brune A."/>
        </authorList>
    </citation>
    <scope>NUCLEOTIDE SEQUENCE [LARGE SCALE GENOMIC DNA]</scope>
    <source>
        <strain evidence="13">Mpt1</strain>
    </source>
</reference>
<dbReference type="STRING" id="1577791.Mpt1_c11280"/>
<dbReference type="Pfam" id="PF02880">
    <property type="entry name" value="PGM_PMM_III"/>
    <property type="match status" value="1"/>
</dbReference>
<evidence type="ECO:0000256" key="6">
    <source>
        <dbReference type="ARBA" id="ARBA00023235"/>
    </source>
</evidence>
<dbReference type="NCBIfam" id="TIGR03990">
    <property type="entry name" value="Arch_GlmM"/>
    <property type="match status" value="1"/>
</dbReference>
<dbReference type="InterPro" id="IPR005841">
    <property type="entry name" value="Alpha-D-phosphohexomutase_SF"/>
</dbReference>
<evidence type="ECO:0000259" key="9">
    <source>
        <dbReference type="Pfam" id="PF02878"/>
    </source>
</evidence>
<dbReference type="GeneID" id="24818790"/>
<evidence type="ECO:0000256" key="7">
    <source>
        <dbReference type="RuleBase" id="RU004326"/>
    </source>
</evidence>
<keyword evidence="4 7" id="KW-0479">Metal-binding</keyword>
<dbReference type="AlphaFoldDB" id="A0A0A7LCU4"/>
<comment type="similarity">
    <text evidence="2 7">Belongs to the phosphohexose mutase family.</text>
</comment>
<dbReference type="GO" id="GO:0005975">
    <property type="term" value="P:carbohydrate metabolic process"/>
    <property type="evidence" value="ECO:0007669"/>
    <property type="project" value="InterPro"/>
</dbReference>
<dbReference type="InterPro" id="IPR016055">
    <property type="entry name" value="A-D-PHexomutase_a/b/a-I/II/III"/>
</dbReference>
<dbReference type="PANTHER" id="PTHR43771:SF1">
    <property type="entry name" value="PHOSPHOMANNOMUTASE"/>
    <property type="match status" value="1"/>
</dbReference>
<evidence type="ECO:0000313" key="12">
    <source>
        <dbReference type="EMBL" id="AIZ56990.1"/>
    </source>
</evidence>
<dbReference type="InterPro" id="IPR016066">
    <property type="entry name" value="A-D-PHexomutase_CS"/>
</dbReference>
<feature type="domain" description="Alpha-D-phosphohexomutase alpha/beta/alpha" evidence="10">
    <location>
        <begin position="151"/>
        <end position="252"/>
    </location>
</feature>
<keyword evidence="3" id="KW-0597">Phosphoprotein</keyword>
<evidence type="ECO:0000259" key="10">
    <source>
        <dbReference type="Pfam" id="PF02879"/>
    </source>
</evidence>
<dbReference type="HOGENOM" id="CLU_016950_7_1_2"/>
<dbReference type="InterPro" id="IPR036900">
    <property type="entry name" value="A-D-PHexomutase_C_sf"/>
</dbReference>
<dbReference type="Gene3D" id="3.30.310.50">
    <property type="entry name" value="Alpha-D-phosphohexomutase, C-terminal domain"/>
    <property type="match status" value="1"/>
</dbReference>
<dbReference type="KEGG" id="mear:Mpt1_c11280"/>
<dbReference type="InterPro" id="IPR005845">
    <property type="entry name" value="A-D-PHexomutase_a/b/a-II"/>
</dbReference>
<evidence type="ECO:0000256" key="5">
    <source>
        <dbReference type="ARBA" id="ARBA00022842"/>
    </source>
</evidence>
<dbReference type="PRINTS" id="PR00509">
    <property type="entry name" value="PGMPMM"/>
</dbReference>
<sequence length="452" mass="49007">MAERLFGTNGVRGIINEDMTSEMVLQLGKAIGTVMNGMVAVASDTRTSADMLKMAISAGIMAVGRNVLDLGVLPTPALQYYVRTRSDIKGGVMITASHNPPMFNGIKCISYDGTEATRKEEEAIEEQFSKEIPGAAWNYTGEMERVWGAGEEYVDAIVSKVDADAIRKAELRVCLDCANGAAYETSPLLLKKLNVKAITLNCNPQGESPGRPIEPTEDNIKDVLSLTRATRSDLGIAHDGDADRCVFITSDGKFVGGDKSLALLSKYTLSKQKGLIVTPVSTSSLVAEVVEAAGGTIIFTAVGSPIVARKMMETGAIFGGEENGGLIFPEQQFCRDGGMAIAKMLECVAKAGPLKNQVSKLPIYYTVKKKIDCPNDMKKHVLEYIENESAGAMIDKVDGMKATYDDGWVLARPSGTEPAFRIFSESKDEVVANQRAEKYETMVKEYLNMWFK</sequence>
<dbReference type="Proteomes" id="UP000030787">
    <property type="component" value="Chromosome"/>
</dbReference>
<dbReference type="SUPFAM" id="SSF55957">
    <property type="entry name" value="Phosphoglucomutase, C-terminal domain"/>
    <property type="match status" value="1"/>
</dbReference>
<dbReference type="EC" id="5.4.2.10" evidence="12"/>
<evidence type="ECO:0000256" key="4">
    <source>
        <dbReference type="ARBA" id="ARBA00022723"/>
    </source>
</evidence>
<organism evidence="12 13">
    <name type="scientific">Candidatus Methanoplasma termitum</name>
    <dbReference type="NCBI Taxonomy" id="1577791"/>
    <lineage>
        <taxon>Archaea</taxon>
        <taxon>Methanobacteriati</taxon>
        <taxon>Thermoplasmatota</taxon>
        <taxon>Thermoplasmata</taxon>
        <taxon>Methanomassiliicoccales</taxon>
        <taxon>Methanomassiliicoccaceae</taxon>
        <taxon>Candidatus Methanoplasma</taxon>
    </lineage>
</organism>
<proteinExistence type="inferred from homology"/>
<dbReference type="GO" id="GO:0008966">
    <property type="term" value="F:phosphoglucosamine mutase activity"/>
    <property type="evidence" value="ECO:0007669"/>
    <property type="project" value="UniProtKB-EC"/>
</dbReference>
<dbReference type="Pfam" id="PF02879">
    <property type="entry name" value="PGM_PMM_II"/>
    <property type="match status" value="1"/>
</dbReference>
<dbReference type="CDD" id="cd03087">
    <property type="entry name" value="PGM_like1"/>
    <property type="match status" value="1"/>
</dbReference>
<comment type="cofactor">
    <cofactor evidence="1">
        <name>Mg(2+)</name>
        <dbReference type="ChEBI" id="CHEBI:18420"/>
    </cofactor>
</comment>
<feature type="domain" description="Alpha-D-phosphohexomutase alpha/beta/alpha" evidence="9">
    <location>
        <begin position="4"/>
        <end position="131"/>
    </location>
</feature>
<dbReference type="PANTHER" id="PTHR43771">
    <property type="entry name" value="PHOSPHOMANNOMUTASE"/>
    <property type="match status" value="1"/>
</dbReference>
<keyword evidence="5 7" id="KW-0460">Magnesium</keyword>
<dbReference type="InterPro" id="IPR005846">
    <property type="entry name" value="A-D-PHexomutase_a/b/a-III"/>
</dbReference>
<evidence type="ECO:0000259" key="8">
    <source>
        <dbReference type="Pfam" id="PF00408"/>
    </source>
</evidence>
<dbReference type="SUPFAM" id="SSF53738">
    <property type="entry name" value="Phosphoglucomutase, first 3 domains"/>
    <property type="match status" value="3"/>
</dbReference>
<dbReference type="EMBL" id="CP010070">
    <property type="protein sequence ID" value="AIZ56990.1"/>
    <property type="molecule type" value="Genomic_DNA"/>
</dbReference>
<feature type="domain" description="Alpha-D-phosphohexomutase C-terminal" evidence="8">
    <location>
        <begin position="388"/>
        <end position="437"/>
    </location>
</feature>
<dbReference type="InterPro" id="IPR005844">
    <property type="entry name" value="A-D-PHexomutase_a/b/a-I"/>
</dbReference>
<evidence type="ECO:0000256" key="1">
    <source>
        <dbReference type="ARBA" id="ARBA00001946"/>
    </source>
</evidence>
<dbReference type="InterPro" id="IPR024086">
    <property type="entry name" value="GlmM_arc-type"/>
</dbReference>
<accession>A0A0A7LCU4</accession>
<evidence type="ECO:0000259" key="11">
    <source>
        <dbReference type="Pfam" id="PF02880"/>
    </source>
</evidence>
<dbReference type="GO" id="GO:0000287">
    <property type="term" value="F:magnesium ion binding"/>
    <property type="evidence" value="ECO:0007669"/>
    <property type="project" value="InterPro"/>
</dbReference>
<evidence type="ECO:0000313" key="13">
    <source>
        <dbReference type="Proteomes" id="UP000030787"/>
    </source>
</evidence>
<dbReference type="Pfam" id="PF00408">
    <property type="entry name" value="PGM_PMM_IV"/>
    <property type="match status" value="1"/>
</dbReference>
<feature type="domain" description="Alpha-D-phosphohexomutase alpha/beta/alpha" evidence="11">
    <location>
        <begin position="257"/>
        <end position="358"/>
    </location>
</feature>
<evidence type="ECO:0000256" key="3">
    <source>
        <dbReference type="ARBA" id="ARBA00022553"/>
    </source>
</evidence>
<protein>
    <submittedName>
        <fullName evidence="12">GlmM2 protein</fullName>
        <ecNumber evidence="12">5.4.2.10</ecNumber>
    </submittedName>
</protein>
<dbReference type="Gene3D" id="3.40.120.10">
    <property type="entry name" value="Alpha-D-Glucose-1,6-Bisphosphate, subunit A, domain 3"/>
    <property type="match status" value="3"/>
</dbReference>